<organism evidence="2 3">
    <name type="scientific">Acanthoscelides obtectus</name>
    <name type="common">Bean weevil</name>
    <name type="synonym">Bruchus obtectus</name>
    <dbReference type="NCBI Taxonomy" id="200917"/>
    <lineage>
        <taxon>Eukaryota</taxon>
        <taxon>Metazoa</taxon>
        <taxon>Ecdysozoa</taxon>
        <taxon>Arthropoda</taxon>
        <taxon>Hexapoda</taxon>
        <taxon>Insecta</taxon>
        <taxon>Pterygota</taxon>
        <taxon>Neoptera</taxon>
        <taxon>Endopterygota</taxon>
        <taxon>Coleoptera</taxon>
        <taxon>Polyphaga</taxon>
        <taxon>Cucujiformia</taxon>
        <taxon>Chrysomeloidea</taxon>
        <taxon>Chrysomelidae</taxon>
        <taxon>Bruchinae</taxon>
        <taxon>Bruchini</taxon>
        <taxon>Acanthoscelides</taxon>
    </lineage>
</organism>
<dbReference type="OrthoDB" id="297219at2759"/>
<comment type="caution">
    <text evidence="2">The sequence shown here is derived from an EMBL/GenBank/DDBJ whole genome shotgun (WGS) entry which is preliminary data.</text>
</comment>
<accession>A0A9P0P4H1</accession>
<keyword evidence="3" id="KW-1185">Reference proteome</keyword>
<feature type="region of interest" description="Disordered" evidence="1">
    <location>
        <begin position="32"/>
        <end position="90"/>
    </location>
</feature>
<gene>
    <name evidence="2" type="ORF">ACAOBT_LOCUS9030</name>
</gene>
<evidence type="ECO:0000313" key="2">
    <source>
        <dbReference type="EMBL" id="CAH1970645.1"/>
    </source>
</evidence>
<dbReference type="AlphaFoldDB" id="A0A9P0P4H1"/>
<dbReference type="EMBL" id="CAKOFQ010006776">
    <property type="protein sequence ID" value="CAH1970645.1"/>
    <property type="molecule type" value="Genomic_DNA"/>
</dbReference>
<name>A0A9P0P4H1_ACAOB</name>
<evidence type="ECO:0000313" key="3">
    <source>
        <dbReference type="Proteomes" id="UP001152888"/>
    </source>
</evidence>
<reference evidence="2" key="1">
    <citation type="submission" date="2022-03" db="EMBL/GenBank/DDBJ databases">
        <authorList>
            <person name="Sayadi A."/>
        </authorList>
    </citation>
    <scope>NUCLEOTIDE SEQUENCE</scope>
</reference>
<dbReference type="Proteomes" id="UP001152888">
    <property type="component" value="Unassembled WGS sequence"/>
</dbReference>
<evidence type="ECO:0000256" key="1">
    <source>
        <dbReference type="SAM" id="MobiDB-lite"/>
    </source>
</evidence>
<protein>
    <submittedName>
        <fullName evidence="2">Uncharacterized protein</fullName>
    </submittedName>
</protein>
<feature type="compositionally biased region" description="Polar residues" evidence="1">
    <location>
        <begin position="32"/>
        <end position="43"/>
    </location>
</feature>
<proteinExistence type="predicted"/>
<feature type="compositionally biased region" description="Basic and acidic residues" evidence="1">
    <location>
        <begin position="48"/>
        <end position="65"/>
    </location>
</feature>
<sequence length="167" mass="19416">MSLFAAFAEQACNKDKEEDANQCWLKNSSFQPSFAIPTTSTSDDVIEETPRDNSDTDEKTNNDVSKRKKRKHKQKRESRKKLKLDKDPPKIQDHTDAYVIDLKGYRELLSVDKISRPSAPIYKIAYYLSSCPGISKRKFKRYHKVVIEKKQRFPHFLKTTAFQLAVD</sequence>
<feature type="compositionally biased region" description="Basic residues" evidence="1">
    <location>
        <begin position="66"/>
        <end position="83"/>
    </location>
</feature>